<dbReference type="PANTHER" id="PTHR10196:SF57">
    <property type="entry name" value="XYLULOSE KINASE"/>
    <property type="match status" value="1"/>
</dbReference>
<evidence type="ECO:0000259" key="4">
    <source>
        <dbReference type="Pfam" id="PF00370"/>
    </source>
</evidence>
<evidence type="ECO:0000313" key="7">
    <source>
        <dbReference type="Proteomes" id="UP000676169"/>
    </source>
</evidence>
<protein>
    <submittedName>
        <fullName evidence="6">Carbohydrate kinase</fullName>
    </submittedName>
</protein>
<dbReference type="Gene3D" id="3.30.420.40">
    <property type="match status" value="2"/>
</dbReference>
<dbReference type="SUPFAM" id="SSF53067">
    <property type="entry name" value="Actin-like ATPase domain"/>
    <property type="match status" value="2"/>
</dbReference>
<dbReference type="EMBL" id="CP073100">
    <property type="protein sequence ID" value="QUE52005.1"/>
    <property type="molecule type" value="Genomic_DNA"/>
</dbReference>
<reference evidence="6" key="1">
    <citation type="submission" date="2021-04" db="EMBL/GenBank/DDBJ databases">
        <title>Luteolibacter sp. 32A isolated from the skin of an Anderson's salamander (Ambystoma andersonii).</title>
        <authorList>
            <person name="Spergser J."/>
            <person name="Busse H.-J."/>
        </authorList>
    </citation>
    <scope>NUCLEOTIDE SEQUENCE</scope>
    <source>
        <strain evidence="6">32A</strain>
    </source>
</reference>
<dbReference type="Pfam" id="PF02782">
    <property type="entry name" value="FGGY_C"/>
    <property type="match status" value="1"/>
</dbReference>
<accession>A0A975J0Y0</accession>
<keyword evidence="3 6" id="KW-0418">Kinase</keyword>
<feature type="domain" description="Carbohydrate kinase FGGY C-terminal" evidence="5">
    <location>
        <begin position="291"/>
        <end position="464"/>
    </location>
</feature>
<dbReference type="InterPro" id="IPR018485">
    <property type="entry name" value="FGGY_C"/>
</dbReference>
<gene>
    <name evidence="6" type="ORF">KBB96_03740</name>
</gene>
<evidence type="ECO:0000256" key="3">
    <source>
        <dbReference type="ARBA" id="ARBA00022777"/>
    </source>
</evidence>
<dbReference type="PIRSF" id="PIRSF000538">
    <property type="entry name" value="GlpK"/>
    <property type="match status" value="1"/>
</dbReference>
<dbReference type="GO" id="GO:0004856">
    <property type="term" value="F:D-xylulokinase activity"/>
    <property type="evidence" value="ECO:0007669"/>
    <property type="project" value="InterPro"/>
</dbReference>
<dbReference type="AlphaFoldDB" id="A0A975J0Y0"/>
<dbReference type="PANTHER" id="PTHR10196">
    <property type="entry name" value="SUGAR KINASE"/>
    <property type="match status" value="1"/>
</dbReference>
<comment type="similarity">
    <text evidence="1">Belongs to the FGGY kinase family.</text>
</comment>
<dbReference type="GO" id="GO:0042732">
    <property type="term" value="P:D-xylose metabolic process"/>
    <property type="evidence" value="ECO:0007669"/>
    <property type="project" value="InterPro"/>
</dbReference>
<dbReference type="InterPro" id="IPR018484">
    <property type="entry name" value="FGGY_N"/>
</dbReference>
<evidence type="ECO:0000259" key="5">
    <source>
        <dbReference type="Pfam" id="PF02782"/>
    </source>
</evidence>
<organism evidence="6 7">
    <name type="scientific">Luteolibacter ambystomatis</name>
    <dbReference type="NCBI Taxonomy" id="2824561"/>
    <lineage>
        <taxon>Bacteria</taxon>
        <taxon>Pseudomonadati</taxon>
        <taxon>Verrucomicrobiota</taxon>
        <taxon>Verrucomicrobiia</taxon>
        <taxon>Verrucomicrobiales</taxon>
        <taxon>Verrucomicrobiaceae</taxon>
        <taxon>Luteolibacter</taxon>
    </lineage>
</organism>
<dbReference type="RefSeq" id="WP_211632429.1">
    <property type="nucleotide sequence ID" value="NZ_CP073100.1"/>
</dbReference>
<proteinExistence type="inferred from homology"/>
<name>A0A975J0Y0_9BACT</name>
<evidence type="ECO:0000313" key="6">
    <source>
        <dbReference type="EMBL" id="QUE52005.1"/>
    </source>
</evidence>
<dbReference type="InterPro" id="IPR042024">
    <property type="entry name" value="D-XK_euk"/>
</dbReference>
<dbReference type="Proteomes" id="UP000676169">
    <property type="component" value="Chromosome"/>
</dbReference>
<dbReference type="CDD" id="cd07776">
    <property type="entry name" value="ASKHA_NBD_FGGY_SpXK-like"/>
    <property type="match status" value="1"/>
</dbReference>
<dbReference type="GO" id="GO:0005829">
    <property type="term" value="C:cytosol"/>
    <property type="evidence" value="ECO:0007669"/>
    <property type="project" value="TreeGrafter"/>
</dbReference>
<dbReference type="InterPro" id="IPR043129">
    <property type="entry name" value="ATPase_NBD"/>
</dbReference>
<keyword evidence="2" id="KW-0808">Transferase</keyword>
<evidence type="ECO:0000256" key="2">
    <source>
        <dbReference type="ARBA" id="ARBA00022679"/>
    </source>
</evidence>
<dbReference type="InterPro" id="IPR000577">
    <property type="entry name" value="Carb_kinase_FGGY"/>
</dbReference>
<sequence length="505" mass="53207">MPYALGFDSSTQSLSAVLLDLETNHVSHELGLPFGELTEYASPRGFLGNLPEGQVHADPRLWVAALDMLVQRMKDEGWPLHQVVAISGSGQQHGSVYLKAGFADRLAALDPAQPLTPQLEGIYSRATSPIWMDGSTSAECAEIAAALGGADIVCARSGSVAVERFTGPQIRAFSKRDPQGYADTARIHLVSSFLCSLLIGADAPIDTGDGAGMNLMNLAAEEWDTDLLNATAPDLASKLPPVSPASKPCGTVSPWFVKRFGFAPTCIVLPFSGDNPSSLVGMGAATPGRVVVSLGTSDTLFAAMTEPRTDPEGCGHVFGNPLGGYMTLACIRNGSLAREAFRDQLGADWSAFEAAGDAELPDTAFTIPFVADEITPKRHGGLIESEPALTTPQRVRAFLEGQAFNLLRQLEWMHLKPTELCLTGGASRNEGIARIFADVFGVPVSRLSVSNSAALGAAMRAAIASGTSTTDLVESLSHPDSSIQPKERGTAPRYGAWLASLKATA</sequence>
<dbReference type="KEGG" id="lamb:KBB96_03740"/>
<dbReference type="GO" id="GO:0005997">
    <property type="term" value="P:xylulose metabolic process"/>
    <property type="evidence" value="ECO:0007669"/>
    <property type="project" value="TreeGrafter"/>
</dbReference>
<evidence type="ECO:0000256" key="1">
    <source>
        <dbReference type="ARBA" id="ARBA00009156"/>
    </source>
</evidence>
<dbReference type="Pfam" id="PF00370">
    <property type="entry name" value="FGGY_N"/>
    <property type="match status" value="1"/>
</dbReference>
<keyword evidence="7" id="KW-1185">Reference proteome</keyword>
<feature type="domain" description="Carbohydrate kinase FGGY N-terminal" evidence="4">
    <location>
        <begin position="130"/>
        <end position="281"/>
    </location>
</feature>